<feature type="domain" description="TRAF-type" evidence="11">
    <location>
        <begin position="2463"/>
        <end position="2516"/>
    </location>
</feature>
<feature type="domain" description="TRAF-type" evidence="11">
    <location>
        <begin position="520"/>
        <end position="575"/>
    </location>
</feature>
<feature type="compositionally biased region" description="Acidic residues" evidence="10">
    <location>
        <begin position="1585"/>
        <end position="1594"/>
    </location>
</feature>
<evidence type="ECO:0000313" key="14">
    <source>
        <dbReference type="Proteomes" id="UP000789595"/>
    </source>
</evidence>
<dbReference type="PROSITE" id="PS00028">
    <property type="entry name" value="ZINC_FINGER_C2H2_1"/>
    <property type="match status" value="1"/>
</dbReference>
<dbReference type="PANTHER" id="PTHR24173:SF74">
    <property type="entry name" value="ANKYRIN REPEAT DOMAIN-CONTAINING PROTEIN 16"/>
    <property type="match status" value="1"/>
</dbReference>
<dbReference type="InterPro" id="IPR001293">
    <property type="entry name" value="Znf_TRAF"/>
</dbReference>
<dbReference type="GO" id="GO:0008270">
    <property type="term" value="F:zinc ion binding"/>
    <property type="evidence" value="ECO:0007669"/>
    <property type="project" value="UniProtKB-KW"/>
</dbReference>
<dbReference type="Gene3D" id="3.30.40.10">
    <property type="entry name" value="Zinc/RING finger domain, C3HC4 (zinc finger)"/>
    <property type="match status" value="12"/>
</dbReference>
<dbReference type="SUPFAM" id="SSF47473">
    <property type="entry name" value="EF-hand"/>
    <property type="match status" value="1"/>
</dbReference>
<feature type="zinc finger region" description="TRAF-type" evidence="8">
    <location>
        <begin position="2197"/>
        <end position="2271"/>
    </location>
</feature>
<keyword evidence="3 8" id="KW-0863">Zinc-finger</keyword>
<feature type="domain" description="TRAF-type" evidence="11">
    <location>
        <begin position="2330"/>
        <end position="2363"/>
    </location>
</feature>
<dbReference type="SMART" id="SM00054">
    <property type="entry name" value="EFh"/>
    <property type="match status" value="2"/>
</dbReference>
<dbReference type="PROSITE" id="PS00018">
    <property type="entry name" value="EF_HAND_1"/>
    <property type="match status" value="2"/>
</dbReference>
<evidence type="ECO:0000259" key="12">
    <source>
        <dbReference type="PROSITE" id="PS50222"/>
    </source>
</evidence>
<dbReference type="InterPro" id="IPR013087">
    <property type="entry name" value="Znf_C2H2_type"/>
</dbReference>
<dbReference type="PANTHER" id="PTHR24173">
    <property type="entry name" value="ANKYRIN REPEAT CONTAINING"/>
    <property type="match status" value="1"/>
</dbReference>
<dbReference type="PRINTS" id="PR01415">
    <property type="entry name" value="ANKYRIN"/>
</dbReference>
<feature type="domain" description="TRAF-type" evidence="11">
    <location>
        <begin position="438"/>
        <end position="484"/>
    </location>
</feature>
<evidence type="ECO:0000256" key="5">
    <source>
        <dbReference type="ARBA" id="ARBA00022837"/>
    </source>
</evidence>
<comment type="caution">
    <text evidence="13">The sequence shown here is derived from an EMBL/GenBank/DDBJ whole genome shotgun (WGS) entry which is preliminary data.</text>
</comment>
<feature type="region of interest" description="Disordered" evidence="10">
    <location>
        <begin position="1"/>
        <end position="71"/>
    </location>
</feature>
<evidence type="ECO:0008006" key="15">
    <source>
        <dbReference type="Google" id="ProtNLM"/>
    </source>
</evidence>
<keyword evidence="2" id="KW-0677">Repeat</keyword>
<protein>
    <recommendedName>
        <fullName evidence="15">Calmodulin</fullName>
    </recommendedName>
</protein>
<feature type="zinc finger region" description="TRAF-type" evidence="8">
    <location>
        <begin position="520"/>
        <end position="575"/>
    </location>
</feature>
<keyword evidence="14" id="KW-1185">Reference proteome</keyword>
<keyword evidence="6 7" id="KW-0040">ANK repeat</keyword>
<dbReference type="InterPro" id="IPR036770">
    <property type="entry name" value="Ankyrin_rpt-contain_sf"/>
</dbReference>
<name>A0A8J2SAI7_9STRA</name>
<gene>
    <name evidence="13" type="ORF">PECAL_1P10440</name>
</gene>
<accession>A0A8J2SAI7</accession>
<dbReference type="GO" id="GO:0005509">
    <property type="term" value="F:calcium ion binding"/>
    <property type="evidence" value="ECO:0007669"/>
    <property type="project" value="InterPro"/>
</dbReference>
<organism evidence="13 14">
    <name type="scientific">Pelagomonas calceolata</name>
    <dbReference type="NCBI Taxonomy" id="35677"/>
    <lineage>
        <taxon>Eukaryota</taxon>
        <taxon>Sar</taxon>
        <taxon>Stramenopiles</taxon>
        <taxon>Ochrophyta</taxon>
        <taxon>Pelagophyceae</taxon>
        <taxon>Pelagomonadales</taxon>
        <taxon>Pelagomonadaceae</taxon>
        <taxon>Pelagomonas</taxon>
    </lineage>
</organism>
<evidence type="ECO:0000256" key="6">
    <source>
        <dbReference type="ARBA" id="ARBA00023043"/>
    </source>
</evidence>
<evidence type="ECO:0000256" key="10">
    <source>
        <dbReference type="SAM" id="MobiDB-lite"/>
    </source>
</evidence>
<dbReference type="InterPro" id="IPR002048">
    <property type="entry name" value="EF_hand_dom"/>
</dbReference>
<feature type="repeat" description="ANK" evidence="7">
    <location>
        <begin position="1205"/>
        <end position="1237"/>
    </location>
</feature>
<dbReference type="Gene3D" id="1.10.238.10">
    <property type="entry name" value="EF-hand"/>
    <property type="match status" value="1"/>
</dbReference>
<dbReference type="EMBL" id="CAKKNE010000001">
    <property type="protein sequence ID" value="CAH0364669.1"/>
    <property type="molecule type" value="Genomic_DNA"/>
</dbReference>
<dbReference type="SUPFAM" id="SSF49599">
    <property type="entry name" value="TRAF domain-like"/>
    <property type="match status" value="1"/>
</dbReference>
<evidence type="ECO:0000256" key="8">
    <source>
        <dbReference type="PROSITE-ProRule" id="PRU00207"/>
    </source>
</evidence>
<dbReference type="InterPro" id="IPR013083">
    <property type="entry name" value="Znf_RING/FYVE/PHD"/>
</dbReference>
<dbReference type="Pfam" id="PF02176">
    <property type="entry name" value="zf-TRAF"/>
    <property type="match status" value="3"/>
</dbReference>
<evidence type="ECO:0000259" key="11">
    <source>
        <dbReference type="PROSITE" id="PS50145"/>
    </source>
</evidence>
<dbReference type="InterPro" id="IPR011992">
    <property type="entry name" value="EF-hand-dom_pair"/>
</dbReference>
<keyword evidence="5" id="KW-0106">Calcium</keyword>
<feature type="domain" description="TRAF-type" evidence="11">
    <location>
        <begin position="2407"/>
        <end position="2462"/>
    </location>
</feature>
<keyword evidence="4 8" id="KW-0862">Zinc</keyword>
<feature type="zinc finger region" description="TRAF-type" evidence="8">
    <location>
        <begin position="2463"/>
        <end position="2516"/>
    </location>
</feature>
<feature type="region of interest" description="Disordered" evidence="10">
    <location>
        <begin position="843"/>
        <end position="879"/>
    </location>
</feature>
<evidence type="ECO:0000313" key="13">
    <source>
        <dbReference type="EMBL" id="CAH0364669.1"/>
    </source>
</evidence>
<dbReference type="SUPFAM" id="SSF48403">
    <property type="entry name" value="Ankyrin repeat"/>
    <property type="match status" value="3"/>
</dbReference>
<evidence type="ECO:0000256" key="7">
    <source>
        <dbReference type="PROSITE-ProRule" id="PRU00023"/>
    </source>
</evidence>
<dbReference type="OrthoDB" id="186134at2759"/>
<feature type="region of interest" description="Disordered" evidence="10">
    <location>
        <begin position="1572"/>
        <end position="1611"/>
    </location>
</feature>
<feature type="repeat" description="ANK" evidence="7">
    <location>
        <begin position="2099"/>
        <end position="2131"/>
    </location>
</feature>
<dbReference type="PROSITE" id="PS50297">
    <property type="entry name" value="ANK_REP_REGION"/>
    <property type="match status" value="4"/>
</dbReference>
<dbReference type="PROSITE" id="PS50222">
    <property type="entry name" value="EF_HAND_2"/>
    <property type="match status" value="2"/>
</dbReference>
<feature type="repeat" description="ANK" evidence="7">
    <location>
        <begin position="271"/>
        <end position="303"/>
    </location>
</feature>
<proteinExistence type="predicted"/>
<feature type="domain" description="TRAF-type" evidence="11">
    <location>
        <begin position="2197"/>
        <end position="2271"/>
    </location>
</feature>
<keyword evidence="9" id="KW-0175">Coiled coil</keyword>
<dbReference type="Pfam" id="PF12796">
    <property type="entry name" value="Ank_2"/>
    <property type="match status" value="4"/>
</dbReference>
<dbReference type="PROSITE" id="PS50145">
    <property type="entry name" value="ZF_TRAF"/>
    <property type="match status" value="7"/>
</dbReference>
<dbReference type="PROSITE" id="PS50088">
    <property type="entry name" value="ANK_REPEAT"/>
    <property type="match status" value="4"/>
</dbReference>
<feature type="zinc finger region" description="TRAF-type" evidence="8">
    <location>
        <begin position="2407"/>
        <end position="2462"/>
    </location>
</feature>
<sequence>MAPGRVSLPPAVAANPLARPVPRPQQKRKKKQDGIRGPGGVRYGLAHHLDEPSELTEANPVRRRRKAMRRVDSHKPVFTDLMKAAAVGRQSEVEYLLTQPETLLTLFATDRSGRNALEWARQKKFDGCASLIQEAMSREVRVRAEDREAQERIFDLKRIVRTNGRIRAVVEHAINERDIVTISNCVDGADFDRQEYVRACNLLQGYMNRHSDETMITDNSQEEFDPDPEAYYVDVETLAGTALFVACAENQVELADKLLTLGAVVDFENQRGHTALSWACVCGADKVVELLLTHGADPKRKSKLEERVPLAHAAQHGHARCCQILLDRLLFDAQMKRHELLKPGRDLPEKEAYVVERHWMRDFEENVSYVDPGTDLTALELAKTAPDCDDCVKVLEMAEARVLQRKQELVALDLGQAPVQCPRECGAGLMQQCRLTYHMLNECDLRPTGCDNCGGTLPLRYLQQHNETECPARKKACKLCGVQVLLPQMSAHHNFLCRMRLAACRLGCGAQLPVTQLPRHEVTKCRWRGVPCPIPGCGREIRAKDLKQHMKEECLRRPVGCRLGCGLKVPYEEREHHENNVCTRPCMWCGERIGPESRRRLHERFHCPKRHVQCPNLCGVEGVAEEDMEAHCIKDCPLYPSACPNGCAWTGYRREVRIHIDGESGSCPERKRRCRYDMLGRRIRFRTNEQPPCHSHEQYKAAETAFRMMDADGDGELTAAEIYNALVKLGMPQTIDYVRDIVEKADEDGNGTVSRREYLDAVAADLIPEGWNRKWETGQLRKYDVSSDQYLVFCSTRPPQHMRLCEIEGLQIIDSHGYKCGFIKGKDMAEHLSEGCCSKPFAGRVPDDSDSDEPIGSPLSQSSRSFVSDDSDMEVPEGKARPRITSLEDAFGKPPDMEGKIINPIDVDPETGVAYGSTAKRCKYGCNASFPLNELGIDAYQHHRDNECPKRPVTCEYCGDSSLWAEEMDEHLLKCPVKTYKPPPPGYKCACGEWVLRKNQIDHSVTCVAKQQYCPGGCGLKMLVSEVEVHMKEKCPKRHLRRGVLVDCRLGCGASDIPFALEFQHITTECPRRIVECAPGVGGGCLATFPASMWEEHAHVCPCRPVLCGAGAEGCVRELRSWVSQDKRLVRCDVHNASALLFAVRANDTGLLYHLIDACSRNQQELELEASDGHNALTKACEDANLEHIEILWRCGVNVNRETGRGRTALIEAAKNGHQDVCRFLVDRGANIKHRNRLGKSALQWAALSGHVAVQRQMRRDADVQESMAVLFTHVTRGDLAAVHEVVKEGEVHTTGCILQLSNELLEEDRLLEVAQTSLKASEKELIEFQQKEREGLHNLASCSRLASLVEGLADQTLDARKRLNAMSAEKHRRCALQLKTIESADLSEVMELKSSAVADRVYRVFVLCCMLLGVEIPEGSMVRKPEDPVGDAQVIVDKCKKKLERAQSLPDQPKATDTAEEVKTMLAEKKAAVDEAMAKMNDALEGLETAKNRAEALKVNEKTNVPTEREKKARVKLRAQTWRACKKLLKMKPSIEKRLRFFAEGSAPIDDELVDLLRERYGDEACFKRDREKKGQFEKPSTVVEEEDDDEPDESHLKPEDRTTPEDRAAARAVKAAAKYANEVADRPPFFTLDGDTGTAVDAISNAEVEGYHVVGVLALFANAHIASCESAHAQKRLENTERQLRSRFDDDRAPALLAAKRYAYVAHSRVKMVRDERDQWIKEVSFRKRRVRAWEGKVRAARVLQQYTPQGHSLLTWACCLGIEQIVEELLDHGACPGVPDVVLAEASRVVQLVFRHHLWRKEQRKRIEASAYARSATERAMRTRRETEHCFELARVLQVYKDKRGAHRVPLCEAAYNGNHECFEAFKRRKLLRGGSSLYETVLYPEAHFPYRRRQPDEPKPKYNVDECAKFGASDLRMMDWRHGVGWVYDEETPRSLTLIAAEEAWQGHLQAVRAGIQSRSDKVRTRKEREAHRAAVDALEEALRKDDFMRIGQIFDEGVVPVDHEDPSTGLTPLIAAAREDTSMETRKKCLNDANEVILAVAFLLDRPKRRPLVDMENRWGNTALTMAICKGRADVVEALLERGADVNRKSEGRKGWTPLRFAAERDKPKCVELLLLRGADPNMKGDDGRTPLDICVKRGHIEAQAALQRTMRQAFVGSVQKRDAALLQVCCAYGCGAFVPQESDDPQAYEEHHAQCPKRPVTCKFCGDSELWAEELEAHLELYCKIRRIMDCPLGCGITFREGDLSEHLVECKNRVVVCDWCGVEVFENSYKTHKDYRCPMRPKVEKIRPPTPLDPEPCELCGAFYFMDKISPEAHDCPVIRVAPCPNKCGVSLRPPELQEHLKRECTHRWVPCERGCGLKIRKCDMRMHLDGPGPPGSRCGLVERYCDDCQQPVKLALWDAHLSSTCPRRKVSCPLCGTEVYANELDKHKSDKCPIRLVRCPNQNCYKELPLNQMKVHATTECRKRELKCPQGCGLLMNVKRLARHMTHRCPKRYVECPLQCGARFRAEEETYHLTQQCVRRHAAAHTGDLDAPSPSKLDIEKEAARKAKKDRFAAGV</sequence>
<dbReference type="CDD" id="cd00051">
    <property type="entry name" value="EFh"/>
    <property type="match status" value="1"/>
</dbReference>
<feature type="compositionally biased region" description="Basic and acidic residues" evidence="10">
    <location>
        <begin position="1595"/>
        <end position="1611"/>
    </location>
</feature>
<dbReference type="Gene3D" id="1.25.40.20">
    <property type="entry name" value="Ankyrin repeat-containing domain"/>
    <property type="match status" value="4"/>
</dbReference>
<dbReference type="InterPro" id="IPR018247">
    <property type="entry name" value="EF_Hand_1_Ca_BS"/>
</dbReference>
<reference evidence="13" key="1">
    <citation type="submission" date="2021-11" db="EMBL/GenBank/DDBJ databases">
        <authorList>
            <consortium name="Genoscope - CEA"/>
            <person name="William W."/>
        </authorList>
    </citation>
    <scope>NUCLEOTIDE SEQUENCE</scope>
</reference>
<feature type="zinc finger region" description="TRAF-type" evidence="8">
    <location>
        <begin position="438"/>
        <end position="484"/>
    </location>
</feature>
<feature type="domain" description="EF-hand" evidence="12">
    <location>
        <begin position="697"/>
        <end position="732"/>
    </location>
</feature>
<evidence type="ECO:0000256" key="4">
    <source>
        <dbReference type="ARBA" id="ARBA00022833"/>
    </source>
</evidence>
<feature type="zinc finger region" description="TRAF-type" evidence="8">
    <location>
        <begin position="602"/>
        <end position="647"/>
    </location>
</feature>
<evidence type="ECO:0000256" key="3">
    <source>
        <dbReference type="ARBA" id="ARBA00022771"/>
    </source>
</evidence>
<evidence type="ECO:0000256" key="2">
    <source>
        <dbReference type="ARBA" id="ARBA00022737"/>
    </source>
</evidence>
<keyword evidence="1 8" id="KW-0479">Metal-binding</keyword>
<feature type="coiled-coil region" evidence="9">
    <location>
        <begin position="1460"/>
        <end position="1505"/>
    </location>
</feature>
<dbReference type="Proteomes" id="UP000789595">
    <property type="component" value="Unassembled WGS sequence"/>
</dbReference>
<feature type="domain" description="EF-hand" evidence="12">
    <location>
        <begin position="733"/>
        <end position="768"/>
    </location>
</feature>
<dbReference type="SMART" id="SM00248">
    <property type="entry name" value="ANK"/>
    <property type="match status" value="12"/>
</dbReference>
<dbReference type="Pfam" id="PF13499">
    <property type="entry name" value="EF-hand_7"/>
    <property type="match status" value="1"/>
</dbReference>
<feature type="repeat" description="ANK" evidence="7">
    <location>
        <begin position="2064"/>
        <end position="2096"/>
    </location>
</feature>
<feature type="domain" description="TRAF-type" evidence="11">
    <location>
        <begin position="602"/>
        <end position="647"/>
    </location>
</feature>
<evidence type="ECO:0000256" key="1">
    <source>
        <dbReference type="ARBA" id="ARBA00022723"/>
    </source>
</evidence>
<feature type="zinc finger region" description="TRAF-type" evidence="8">
    <location>
        <begin position="2330"/>
        <end position="2363"/>
    </location>
</feature>
<dbReference type="InterPro" id="IPR002110">
    <property type="entry name" value="Ankyrin_rpt"/>
</dbReference>
<evidence type="ECO:0000256" key="9">
    <source>
        <dbReference type="SAM" id="Coils"/>
    </source>
</evidence>